<organism evidence="6 7">
    <name type="scientific">Marnyiella aurantia</name>
    <dbReference type="NCBI Taxonomy" id="2758037"/>
    <lineage>
        <taxon>Bacteria</taxon>
        <taxon>Pseudomonadati</taxon>
        <taxon>Bacteroidota</taxon>
        <taxon>Flavobacteriia</taxon>
        <taxon>Flavobacteriales</taxon>
        <taxon>Weeksellaceae</taxon>
        <taxon>Marnyiella</taxon>
    </lineage>
</organism>
<evidence type="ECO:0000256" key="3">
    <source>
        <dbReference type="SAM" id="SignalP"/>
    </source>
</evidence>
<feature type="domain" description="Superoxide dismutase copper/zinc binding" evidence="4">
    <location>
        <begin position="35"/>
        <end position="167"/>
    </location>
</feature>
<dbReference type="CDD" id="cd00305">
    <property type="entry name" value="Cu-Zn_Superoxide_Dismutase"/>
    <property type="match status" value="1"/>
</dbReference>
<feature type="chain" id="PRO_5044656352" description="Superoxide dismutase [Cu-Zn]" evidence="3">
    <location>
        <begin position="23"/>
        <end position="168"/>
    </location>
</feature>
<dbReference type="GO" id="GO:0005507">
    <property type="term" value="F:copper ion binding"/>
    <property type="evidence" value="ECO:0007669"/>
    <property type="project" value="InterPro"/>
</dbReference>
<keyword evidence="3" id="KW-0732">Signal</keyword>
<dbReference type="Pfam" id="PF00080">
    <property type="entry name" value="Sod_Cu"/>
    <property type="match status" value="1"/>
</dbReference>
<dbReference type="PROSITE" id="PS51257">
    <property type="entry name" value="PROKAR_LIPOPROTEIN"/>
    <property type="match status" value="1"/>
</dbReference>
<evidence type="ECO:0000313" key="5">
    <source>
        <dbReference type="EMBL" id="MBA5247124.1"/>
    </source>
</evidence>
<dbReference type="PROSITE" id="PS00332">
    <property type="entry name" value="SOD_CU_ZN_2"/>
    <property type="match status" value="1"/>
</dbReference>
<feature type="signal peptide" evidence="3">
    <location>
        <begin position="1"/>
        <end position="22"/>
    </location>
</feature>
<comment type="similarity">
    <text evidence="1 2">Belongs to the Cu-Zn superoxide dismutase family.</text>
</comment>
<dbReference type="EMBL" id="CP059472">
    <property type="protein sequence ID" value="QMS97546.1"/>
    <property type="molecule type" value="Genomic_DNA"/>
</dbReference>
<dbReference type="InterPro" id="IPR036423">
    <property type="entry name" value="SOD-like_Cu/Zn_dom_sf"/>
</dbReference>
<keyword evidence="2" id="KW-0862">Zinc</keyword>
<keyword evidence="8" id="KW-1185">Reference proteome</keyword>
<dbReference type="AlphaFoldDB" id="A0A7D7QX41"/>
<dbReference type="PANTHER" id="PTHR10003">
    <property type="entry name" value="SUPEROXIDE DISMUTASE CU-ZN -RELATED"/>
    <property type="match status" value="1"/>
</dbReference>
<name>A0A7D7QX41_9FLAO</name>
<reference evidence="6 7" key="1">
    <citation type="submission" date="2020-07" db="EMBL/GenBank/DDBJ databases">
        <title>Chryseobacterium sp.cx-624.</title>
        <authorList>
            <person name="Yang C."/>
        </authorList>
    </citation>
    <scope>NUCLEOTIDE SEQUENCE [LARGE SCALE GENOMIC DNA]</scope>
    <source>
        <strain evidence="6">Cx-624</strain>
        <strain evidence="7">cx-624</strain>
    </source>
</reference>
<dbReference type="Gene3D" id="2.60.40.200">
    <property type="entry name" value="Superoxide dismutase, copper/zinc binding domain"/>
    <property type="match status" value="1"/>
</dbReference>
<dbReference type="GO" id="GO:0004784">
    <property type="term" value="F:superoxide dismutase activity"/>
    <property type="evidence" value="ECO:0007669"/>
    <property type="project" value="UniProtKB-EC"/>
</dbReference>
<comment type="catalytic activity">
    <reaction evidence="2">
        <text>2 superoxide + 2 H(+) = H2O2 + O2</text>
        <dbReference type="Rhea" id="RHEA:20696"/>
        <dbReference type="ChEBI" id="CHEBI:15378"/>
        <dbReference type="ChEBI" id="CHEBI:15379"/>
        <dbReference type="ChEBI" id="CHEBI:16240"/>
        <dbReference type="ChEBI" id="CHEBI:18421"/>
        <dbReference type="EC" id="1.15.1.1"/>
    </reaction>
</comment>
<accession>A0A7D7QX41</accession>
<dbReference type="EC" id="1.15.1.1" evidence="2"/>
<reference evidence="5" key="3">
    <citation type="submission" date="2020-07" db="EMBL/GenBank/DDBJ databases">
        <authorList>
            <person name="Yang C."/>
        </authorList>
    </citation>
    <scope>NUCLEOTIDE SEQUENCE</scope>
    <source>
        <strain evidence="5">Cx-624</strain>
    </source>
</reference>
<keyword evidence="2" id="KW-0479">Metal-binding</keyword>
<dbReference type="InterPro" id="IPR024134">
    <property type="entry name" value="SOD_Cu/Zn_/chaperone"/>
</dbReference>
<dbReference type="InterPro" id="IPR018152">
    <property type="entry name" value="SOD_Cu/Zn_BS"/>
</dbReference>
<dbReference type="InterPro" id="IPR001424">
    <property type="entry name" value="SOD_Cu_Zn_dom"/>
</dbReference>
<proteinExistence type="inferred from homology"/>
<evidence type="ECO:0000313" key="8">
    <source>
        <dbReference type="Proteomes" id="UP000539710"/>
    </source>
</evidence>
<keyword evidence="2" id="KW-0186">Copper</keyword>
<dbReference type="SUPFAM" id="SSF49329">
    <property type="entry name" value="Cu,Zn superoxide dismutase-like"/>
    <property type="match status" value="1"/>
</dbReference>
<dbReference type="Proteomes" id="UP000539710">
    <property type="component" value="Unassembled WGS sequence"/>
</dbReference>
<evidence type="ECO:0000313" key="7">
    <source>
        <dbReference type="Proteomes" id="UP000515349"/>
    </source>
</evidence>
<evidence type="ECO:0000313" key="6">
    <source>
        <dbReference type="EMBL" id="QMS97546.1"/>
    </source>
</evidence>
<protein>
    <recommendedName>
        <fullName evidence="2">Superoxide dismutase [Cu-Zn]</fullName>
        <ecNumber evidence="2">1.15.1.1</ecNumber>
    </recommendedName>
</protein>
<dbReference type="EMBL" id="JACEUX010000002">
    <property type="protein sequence ID" value="MBA5247124.1"/>
    <property type="molecule type" value="Genomic_DNA"/>
</dbReference>
<comment type="function">
    <text evidence="2">Destroys radicals which are normally produced within the cells and which are toxic to biological systems.</text>
</comment>
<evidence type="ECO:0000259" key="4">
    <source>
        <dbReference type="Pfam" id="PF00080"/>
    </source>
</evidence>
<dbReference type="Proteomes" id="UP000515349">
    <property type="component" value="Chromosome"/>
</dbReference>
<evidence type="ECO:0000256" key="1">
    <source>
        <dbReference type="ARBA" id="ARBA00010457"/>
    </source>
</evidence>
<gene>
    <name evidence="6" type="ORF">H1R16_07355</name>
    <name evidence="5" type="ORF">H2507_08085</name>
</gene>
<sequence length="168" mass="17743">MNKTTLSLAGILALLLTSCATTKTYTIESKSNSEVQGTAMFTQKGNTVELDMNVLKLNPNGVHAAHIHENGDCSAPDGSSAGGHWNPTSHDHGKWGMGEHHTGDLGNLKANAQGTSRLVMKTDKWCLGCSDPSKNLYGKSIIIHAQADDFKTQPTGNAGGRVGCVVIK</sequence>
<comment type="cofactor">
    <cofactor evidence="2">
        <name>Zn(2+)</name>
        <dbReference type="ChEBI" id="CHEBI:29105"/>
    </cofactor>
    <text evidence="2">Binds 1 zinc ion per subunit.</text>
</comment>
<reference evidence="8" key="2">
    <citation type="submission" date="2020-07" db="EMBL/GenBank/DDBJ databases">
        <title>Flavobacterium sp. xlx-214.</title>
        <authorList>
            <person name="Yang C."/>
        </authorList>
    </citation>
    <scope>NUCLEOTIDE SEQUENCE [LARGE SCALE GENOMIC DNA]</scope>
    <source>
        <strain evidence="8">CX-624</strain>
    </source>
</reference>
<keyword evidence="2" id="KW-0560">Oxidoreductase</keyword>
<dbReference type="RefSeq" id="WP_181887218.1">
    <property type="nucleotide sequence ID" value="NZ_CP059472.1"/>
</dbReference>
<evidence type="ECO:0000256" key="2">
    <source>
        <dbReference type="RuleBase" id="RU000393"/>
    </source>
</evidence>
<dbReference type="KEGG" id="cbau:H1R16_07355"/>
<comment type="cofactor">
    <cofactor evidence="2">
        <name>Cu cation</name>
        <dbReference type="ChEBI" id="CHEBI:23378"/>
    </cofactor>
    <text evidence="2">Binds 1 copper ion per subunit.</text>
</comment>
<dbReference type="PROSITE" id="PS00087">
    <property type="entry name" value="SOD_CU_ZN_1"/>
    <property type="match status" value="1"/>
</dbReference>